<evidence type="ECO:0000313" key="2">
    <source>
        <dbReference type="Proteomes" id="UP000075666"/>
    </source>
</evidence>
<protein>
    <submittedName>
        <fullName evidence="1">Uncharacterized protein</fullName>
    </submittedName>
</protein>
<dbReference type="Proteomes" id="UP000075666">
    <property type="component" value="Unassembled WGS sequence"/>
</dbReference>
<reference evidence="1 2" key="1">
    <citation type="submission" date="2016-01" db="EMBL/GenBank/DDBJ databases">
        <title>Genome Sequences of Twelve Sporeforming Bacillus Species Isolated from Foods.</title>
        <authorList>
            <person name="Berendsen E.M."/>
            <person name="Wells-Bennik M.H."/>
            <person name="Krawcyk A.O."/>
            <person name="De Jong A."/>
            <person name="Holsappel S."/>
            <person name="Eijlander R.T."/>
            <person name="Kuipers O.P."/>
        </authorList>
    </citation>
    <scope>NUCLEOTIDE SEQUENCE [LARGE SCALE GENOMIC DNA]</scope>
    <source>
        <strain evidence="1 2">B4102</strain>
    </source>
</reference>
<name>A0A150LI59_9BACI</name>
<dbReference type="AlphaFoldDB" id="A0A150LI59"/>
<dbReference type="OrthoDB" id="2939854at2"/>
<keyword evidence="2" id="KW-1185">Reference proteome</keyword>
<comment type="caution">
    <text evidence="1">The sequence shown here is derived from an EMBL/GenBank/DDBJ whole genome shotgun (WGS) entry which is preliminary data.</text>
</comment>
<organism evidence="1 2">
    <name type="scientific">Heyndrickxia sporothermodurans</name>
    <dbReference type="NCBI Taxonomy" id="46224"/>
    <lineage>
        <taxon>Bacteria</taxon>
        <taxon>Bacillati</taxon>
        <taxon>Bacillota</taxon>
        <taxon>Bacilli</taxon>
        <taxon>Bacillales</taxon>
        <taxon>Bacillaceae</taxon>
        <taxon>Heyndrickxia</taxon>
    </lineage>
</organism>
<dbReference type="STRING" id="46224.B4102_2150"/>
<gene>
    <name evidence="1" type="ORF">B4102_2150</name>
</gene>
<evidence type="ECO:0000313" key="1">
    <source>
        <dbReference type="EMBL" id="KYD11422.1"/>
    </source>
</evidence>
<dbReference type="EMBL" id="LQYN01000006">
    <property type="protein sequence ID" value="KYD11422.1"/>
    <property type="molecule type" value="Genomic_DNA"/>
</dbReference>
<accession>A0A150LI59</accession>
<sequence length="58" mass="6793">MKKMYLFEIEADEKPIFNIGEWENLNNLSHKLELAQGQDVVAYGEVADGRYIELYNKN</sequence>
<dbReference type="RefSeq" id="WP_160331399.1">
    <property type="nucleotide sequence ID" value="NZ_LQYN01000006.1"/>
</dbReference>
<proteinExistence type="predicted"/>
<dbReference type="PATRIC" id="fig|46224.3.peg.3960"/>